<accession>A0A3A1UVE9</accession>
<reference evidence="3 4" key="1">
    <citation type="submission" date="2018-09" db="EMBL/GenBank/DDBJ databases">
        <title>Paenibacillus aracenensis nov. sp. isolated from a cave in southern Spain.</title>
        <authorList>
            <person name="Jurado V."/>
            <person name="Gutierrez-Patricio S."/>
            <person name="Gonzalez-Pimentel J.L."/>
            <person name="Miller A.Z."/>
            <person name="Laiz L."/>
            <person name="Saiz-Jimenez C."/>
        </authorList>
    </citation>
    <scope>NUCLEOTIDE SEQUENCE [LARGE SCALE GENOMIC DNA]</scope>
    <source>
        <strain evidence="3 4">DSM 22867</strain>
    </source>
</reference>
<comment type="caution">
    <text evidence="3">The sequence shown here is derived from an EMBL/GenBank/DDBJ whole genome shotgun (WGS) entry which is preliminary data.</text>
</comment>
<dbReference type="GO" id="GO:0008270">
    <property type="term" value="F:zinc ion binding"/>
    <property type="evidence" value="ECO:0007669"/>
    <property type="project" value="UniProtKB-KW"/>
</dbReference>
<name>A0A3A1UVE9_9BACL</name>
<evidence type="ECO:0000256" key="1">
    <source>
        <dbReference type="PROSITE-ProRule" id="PRU00325"/>
    </source>
</evidence>
<dbReference type="OrthoDB" id="7593573at2"/>
<dbReference type="InterPro" id="IPR007527">
    <property type="entry name" value="Znf_SWIM"/>
</dbReference>
<keyword evidence="1" id="KW-0862">Zinc</keyword>
<keyword evidence="1" id="KW-0479">Metal-binding</keyword>
<evidence type="ECO:0000313" key="3">
    <source>
        <dbReference type="EMBL" id="RIX52477.1"/>
    </source>
</evidence>
<dbReference type="PROSITE" id="PS50966">
    <property type="entry name" value="ZF_SWIM"/>
    <property type="match status" value="1"/>
</dbReference>
<keyword evidence="4" id="KW-1185">Reference proteome</keyword>
<evidence type="ECO:0000259" key="2">
    <source>
        <dbReference type="PROSITE" id="PS50966"/>
    </source>
</evidence>
<protein>
    <recommendedName>
        <fullName evidence="2">SWIM-type domain-containing protein</fullName>
    </recommendedName>
</protein>
<feature type="domain" description="SWIM-type" evidence="2">
    <location>
        <begin position="68"/>
        <end position="101"/>
    </location>
</feature>
<dbReference type="Pfam" id="PF04434">
    <property type="entry name" value="SWIM"/>
    <property type="match status" value="1"/>
</dbReference>
<dbReference type="AlphaFoldDB" id="A0A3A1UVE9"/>
<evidence type="ECO:0000313" key="4">
    <source>
        <dbReference type="Proteomes" id="UP000266482"/>
    </source>
</evidence>
<dbReference type="EMBL" id="QXQA01000007">
    <property type="protein sequence ID" value="RIX52477.1"/>
    <property type="molecule type" value="Genomic_DNA"/>
</dbReference>
<organism evidence="3 4">
    <name type="scientific">Paenibacillus nanensis</name>
    <dbReference type="NCBI Taxonomy" id="393251"/>
    <lineage>
        <taxon>Bacteria</taxon>
        <taxon>Bacillati</taxon>
        <taxon>Bacillota</taxon>
        <taxon>Bacilli</taxon>
        <taxon>Bacillales</taxon>
        <taxon>Paenibacillaceae</taxon>
        <taxon>Paenibacillus</taxon>
    </lineage>
</organism>
<sequence length="540" mass="63162">MLKYGRRGEFLMSFDTKLLAALEQQLGQYIPASILKRGWSYYQGGHVQSSQATVHQTLMGVVRGGDLYAVVIDADHFHYSTCTCPYDGLCKHMAAVFFHYYAEAYGGERSAEQAYFRMLGLTPARTIVSQEAAPAPDAGILRHPGEEGTAEEWREWMEAEYGETWRKCRHSLHALQPVLSALKGLSRDWEKPLQRLHWSTAIIFIMEQSERAITTVDSFSRYYHEMSFLRMAEPWVEHVYTLISELEPESMSESELAWSRSLTEIAKERAIRPERQLFEWDTLYLAFCEKLSQLKEWYRQEKLALLESLNTPAVDERNDTFLYAALGMLAYFEGDDEHAISYFSQAAFERVQKLIYPCVAQRMEAGNWEWAERWMAFLYERVYSNRNARNIGPFMTLCRRADEDRPELPVWTAYMMELLPYSYAELSEHWLHMKRYDDWADLQLFVGVRPEELDTPELREVAKTAPHVLLPLYHQSIEAAIGSRNRQGYRLAVKNLKKLERLYKTAKETEKWESYLAELLAKYQRLRALQEELWKGKIVT</sequence>
<gene>
    <name evidence="3" type="ORF">D3P08_13475</name>
</gene>
<keyword evidence="1" id="KW-0863">Zinc-finger</keyword>
<dbReference type="Proteomes" id="UP000266482">
    <property type="component" value="Unassembled WGS sequence"/>
</dbReference>
<proteinExistence type="predicted"/>